<evidence type="ECO:0000256" key="3">
    <source>
        <dbReference type="ARBA" id="ARBA00022475"/>
    </source>
</evidence>
<dbReference type="GO" id="GO:0016020">
    <property type="term" value="C:membrane"/>
    <property type="evidence" value="ECO:0007669"/>
    <property type="project" value="UniProtKB-SubCell"/>
</dbReference>
<keyword evidence="2" id="KW-0813">Transport</keyword>
<feature type="transmembrane region" description="Helical" evidence="7">
    <location>
        <begin position="167"/>
        <end position="186"/>
    </location>
</feature>
<dbReference type="PANTHER" id="PTHR36838:SF3">
    <property type="entry name" value="TRANSPORTER AUXIN EFFLUX CARRIER EC FAMILY"/>
    <property type="match status" value="1"/>
</dbReference>
<feature type="transmembrane region" description="Helical" evidence="7">
    <location>
        <begin position="235"/>
        <end position="253"/>
    </location>
</feature>
<evidence type="ECO:0000256" key="5">
    <source>
        <dbReference type="ARBA" id="ARBA00022989"/>
    </source>
</evidence>
<feature type="transmembrane region" description="Helical" evidence="7">
    <location>
        <begin position="39"/>
        <end position="55"/>
    </location>
</feature>
<gene>
    <name evidence="8" type="ORF">GX356_05880</name>
</gene>
<feature type="transmembrane region" description="Helical" evidence="7">
    <location>
        <begin position="6"/>
        <end position="27"/>
    </location>
</feature>
<feature type="transmembrane region" description="Helical" evidence="7">
    <location>
        <begin position="124"/>
        <end position="146"/>
    </location>
</feature>
<evidence type="ECO:0000256" key="2">
    <source>
        <dbReference type="ARBA" id="ARBA00022448"/>
    </source>
</evidence>
<dbReference type="PANTHER" id="PTHR36838">
    <property type="entry name" value="AUXIN EFFLUX CARRIER FAMILY PROTEIN"/>
    <property type="match status" value="1"/>
</dbReference>
<proteinExistence type="predicted"/>
<keyword evidence="5 7" id="KW-1133">Transmembrane helix</keyword>
<evidence type="ECO:0000256" key="6">
    <source>
        <dbReference type="ARBA" id="ARBA00023136"/>
    </source>
</evidence>
<dbReference type="Proteomes" id="UP000568696">
    <property type="component" value="Unassembled WGS sequence"/>
</dbReference>
<evidence type="ECO:0000313" key="8">
    <source>
        <dbReference type="EMBL" id="NLP39235.1"/>
    </source>
</evidence>
<feature type="transmembrane region" description="Helical" evidence="7">
    <location>
        <begin position="291"/>
        <end position="310"/>
    </location>
</feature>
<evidence type="ECO:0000256" key="4">
    <source>
        <dbReference type="ARBA" id="ARBA00022692"/>
    </source>
</evidence>
<dbReference type="AlphaFoldDB" id="A0A7X8MVK7"/>
<dbReference type="InterPro" id="IPR004776">
    <property type="entry name" value="Mem_transp_PIN-like"/>
</dbReference>
<evidence type="ECO:0000256" key="7">
    <source>
        <dbReference type="SAM" id="Phobius"/>
    </source>
</evidence>
<evidence type="ECO:0000313" key="9">
    <source>
        <dbReference type="Proteomes" id="UP000568696"/>
    </source>
</evidence>
<reference evidence="8 9" key="1">
    <citation type="journal article" date="2020" name="Biotechnol. Biofuels">
        <title>New insights from the biogas microbiome by comprehensive genome-resolved metagenomics of nearly 1600 species originating from multiple anaerobic digesters.</title>
        <authorList>
            <person name="Campanaro S."/>
            <person name="Treu L."/>
            <person name="Rodriguez-R L.M."/>
            <person name="Kovalovszki A."/>
            <person name="Ziels R.M."/>
            <person name="Maus I."/>
            <person name="Zhu X."/>
            <person name="Kougias P.G."/>
            <person name="Basile A."/>
            <person name="Luo G."/>
            <person name="Schluter A."/>
            <person name="Konstantinidis K.T."/>
            <person name="Angelidaki I."/>
        </authorList>
    </citation>
    <scope>NUCLEOTIDE SEQUENCE [LARGE SCALE GENOMIC DNA]</scope>
    <source>
        <strain evidence="8">AS23ysBPME_344</strain>
    </source>
</reference>
<feature type="transmembrane region" description="Helical" evidence="7">
    <location>
        <begin position="259"/>
        <end position="279"/>
    </location>
</feature>
<comment type="caution">
    <text evidence="8">The sequence shown here is derived from an EMBL/GenBank/DDBJ whole genome shotgun (WGS) entry which is preliminary data.</text>
</comment>
<accession>A0A7X8MVK7</accession>
<dbReference type="EMBL" id="JAAYSN010000153">
    <property type="protein sequence ID" value="NLP39235.1"/>
    <property type="molecule type" value="Genomic_DNA"/>
</dbReference>
<dbReference type="GO" id="GO:0055085">
    <property type="term" value="P:transmembrane transport"/>
    <property type="evidence" value="ECO:0007669"/>
    <property type="project" value="InterPro"/>
</dbReference>
<name>A0A7X8MVK7_9CORY</name>
<sequence length="312" mass="32825">MTGVITGFAIILAVIAVGVILSRTGIIKDDRERLVLNRVAFYAASPALLFTSVARSDAETLFTPVILVIFLATLATAVVYIIASTLFFRQDLPTTTMGAASACYFNSVNIGLPVSVYVLGEATYVVPVLVLQMVVFTPFILAGLVADGDTGGRSRLARIWEPVRTAVFSPVVIGSVLGLVVALVGLQIPDPVMRPLEILGGASIPMILISFGASLRNTAPLATPEDRPGTITATALKLVGMPAIAWGIALALGLEGNELYASVILAALPAAQNVYNFAASYQRGMIIARDTVFLTTFGSLPVMLVIALLFGR</sequence>
<comment type="subcellular location">
    <subcellularLocation>
        <location evidence="1">Membrane</location>
        <topology evidence="1">Multi-pass membrane protein</topology>
    </subcellularLocation>
</comment>
<protein>
    <submittedName>
        <fullName evidence="8">AEC family transporter</fullName>
    </submittedName>
</protein>
<feature type="transmembrane region" description="Helical" evidence="7">
    <location>
        <begin position="61"/>
        <end position="87"/>
    </location>
</feature>
<keyword evidence="4 7" id="KW-0812">Transmembrane</keyword>
<keyword evidence="3" id="KW-1003">Cell membrane</keyword>
<dbReference type="Pfam" id="PF03547">
    <property type="entry name" value="Mem_trans"/>
    <property type="match status" value="2"/>
</dbReference>
<keyword evidence="6 7" id="KW-0472">Membrane</keyword>
<feature type="transmembrane region" description="Helical" evidence="7">
    <location>
        <begin position="99"/>
        <end position="118"/>
    </location>
</feature>
<evidence type="ECO:0000256" key="1">
    <source>
        <dbReference type="ARBA" id="ARBA00004141"/>
    </source>
</evidence>
<feature type="transmembrane region" description="Helical" evidence="7">
    <location>
        <begin position="198"/>
        <end position="215"/>
    </location>
</feature>
<organism evidence="8 9">
    <name type="scientific">Corynebacterium pollutisoli</name>
    <dbReference type="NCBI Taxonomy" id="1610489"/>
    <lineage>
        <taxon>Bacteria</taxon>
        <taxon>Bacillati</taxon>
        <taxon>Actinomycetota</taxon>
        <taxon>Actinomycetes</taxon>
        <taxon>Mycobacteriales</taxon>
        <taxon>Corynebacteriaceae</taxon>
        <taxon>Corynebacterium</taxon>
    </lineage>
</organism>